<reference evidence="3" key="1">
    <citation type="journal article" date="2019" name="Int. J. Syst. Evol. Microbiol.">
        <title>The Global Catalogue of Microorganisms (GCM) 10K type strain sequencing project: providing services to taxonomists for standard genome sequencing and annotation.</title>
        <authorList>
            <consortium name="The Broad Institute Genomics Platform"/>
            <consortium name="The Broad Institute Genome Sequencing Center for Infectious Disease"/>
            <person name="Wu L."/>
            <person name="Ma J."/>
        </authorList>
    </citation>
    <scope>NUCLEOTIDE SEQUENCE [LARGE SCALE GENOMIC DNA]</scope>
    <source>
        <strain evidence="3">JCM 13518</strain>
    </source>
</reference>
<proteinExistence type="predicted"/>
<accession>A0ABP4VGW9</accession>
<organism evidence="2 3">
    <name type="scientific">Aeromicrobium alkaliterrae</name>
    <dbReference type="NCBI Taxonomy" id="302168"/>
    <lineage>
        <taxon>Bacteria</taxon>
        <taxon>Bacillati</taxon>
        <taxon>Actinomycetota</taxon>
        <taxon>Actinomycetes</taxon>
        <taxon>Propionibacteriales</taxon>
        <taxon>Nocardioidaceae</taxon>
        <taxon>Aeromicrobium</taxon>
    </lineage>
</organism>
<gene>
    <name evidence="2" type="ORF">GCM10009710_00860</name>
</gene>
<evidence type="ECO:0000313" key="2">
    <source>
        <dbReference type="EMBL" id="GAA1723911.1"/>
    </source>
</evidence>
<dbReference type="Proteomes" id="UP001501057">
    <property type="component" value="Unassembled WGS sequence"/>
</dbReference>
<comment type="caution">
    <text evidence="2">The sequence shown here is derived from an EMBL/GenBank/DDBJ whole genome shotgun (WGS) entry which is preliminary data.</text>
</comment>
<dbReference type="RefSeq" id="WP_344196533.1">
    <property type="nucleotide sequence ID" value="NZ_BAAAME010000001.1"/>
</dbReference>
<name>A0ABP4VGW9_9ACTN</name>
<evidence type="ECO:0008006" key="4">
    <source>
        <dbReference type="Google" id="ProtNLM"/>
    </source>
</evidence>
<protein>
    <recommendedName>
        <fullName evidence="4">Exo-alpha-sialidase</fullName>
    </recommendedName>
</protein>
<feature type="region of interest" description="Disordered" evidence="1">
    <location>
        <begin position="31"/>
        <end position="51"/>
    </location>
</feature>
<keyword evidence="3" id="KW-1185">Reference proteome</keyword>
<evidence type="ECO:0000256" key="1">
    <source>
        <dbReference type="SAM" id="MobiDB-lite"/>
    </source>
</evidence>
<dbReference type="EMBL" id="BAAAME010000001">
    <property type="protein sequence ID" value="GAA1723911.1"/>
    <property type="molecule type" value="Genomic_DNA"/>
</dbReference>
<sequence length="286" mass="28426">MTTQRTWRLLALFLLVDAVLVVIMLRHVSGDGSSTSPTTAPTTVATDEPTEAPAPAAALPGLIDVADGLVVWGPRGSCADGVPITLGRSTGDSRAELDPGVTELLRVDVNADGDVYVIGADAECAPVERLLAAGEAEWVDPPGGIRRWHLTPSQPTLTTPAGARDPGCAPVGFTSDGAAGVVACADGTVRTSGDDGATWETLATVSGLTGVTQTDDGVVVLASAAECPLAAERIEGGAPVVLGCISEVPTQGLALIGSGGGSYAAVVGDAVVISGEPIGQGPSVSG</sequence>
<dbReference type="SUPFAM" id="SSF63829">
    <property type="entry name" value="Calcium-dependent phosphotriesterase"/>
    <property type="match status" value="1"/>
</dbReference>
<evidence type="ECO:0000313" key="3">
    <source>
        <dbReference type="Proteomes" id="UP001501057"/>
    </source>
</evidence>